<dbReference type="InterPro" id="IPR056884">
    <property type="entry name" value="NPHP3-like_N"/>
</dbReference>
<sequence length="1618" mass="181997">MDRSAFTVGWVCALDCEFSAAYMMLDTVYADKDLNFPPREAADTNCYILGSIGGHNVVIACLPGGVYGTASAASVGKEMKKTFPSITTGLMVGIGGGFPSATNDVRLGDVVVSYPVGVYGGVVQYDLGKVLSGHVFQRKGVLNKPPTEFLTALQKIKVMQTAHGSQIPQSLEQGFQEFPLLRAVHSRPDVDDGQLCRQDHSRGLSREQCKDCSKRLEGTPFIHYGLIASGNSVIASVEERDKLQAMFTAPILCFEMEAAGLMDTFPCIVVRGISDLADVEKGDNWHGYAAAVASAYAKELLGNITPTALKESVQRRVDASHLAILQLLSSSYLNDKNSVRVRVEGTCEWFFQDKVFLDWRDCDKAALLWMTAGPGYGKSVLSRSLIDQNYLNPSGSSHVCYFFFKDGIKNRTDGTHALASILHQLFSGREKNLIEAAVPAHEKHGTHLANHLEELWSILLECSEKSKGHVICILDGFDECEDNARSALQELLSSFYAKCCDGESQDAIRLKFLITSRPYDNINFHFSTILQLGTCINLDGTSYVEEVASDINLVIKSEIPRILQHVSEDTHHLVIQKLKSVEHRTYLWLFLTLDILRQGLTRFIYPKDFDEILDSLPSDIMDAYGNILGRIKNVSRARKVFNIVLAAERTLTLPEMNVALAISEHPWPIPARGLQLVPLNSLKRVLENICGLFIQVIDSRIYLIHQTARGYLLNCEKSTTDPWRGTFDDHEAHGLLCELSLKQLLIPCKPYWRTYPPELIKARLTDPVHGLYEYAASRWSMHLTRSERVRHSFLDLVILLLCDIRETYDSSGERTKAISEYLRKDLTPFSSAVTYKLDDVFSCLLKMLLSQSDLRSPVEKLISQMITSWTGGHLHHQERSILETFIDQLAQTELSQYFLDLALYSALASGHDEAAHISLRRGARMSTWTLSFAHALCYLPESSSQGPTNSLIYKVFIDHISNPWRYEMLQHFLYPTTTGIARLNNNVDHEMRRYLPPTSESQLHVQLGGLTQKHSRSYNAWIDVHANSSDQSNLGSLTIIPNPYLPKSKFRYPAYHWWRDSMEENFQVSWRGYLHNSEYEWLSNELPEFRETTSSDRGRSREIDLHIPISQDRCLKAIFPHEQKAALEIAIRYGWSEIAEKLLCSDLVVTSMETSTYAFALAILYCQNHIVERIVSLTPGFSIHAVVENLELLTKNAALEHVTRHVLKFPPIPVEILQVLFVFCSARNDRSVAEEVLDKAGSQAHMIVFKAYVDLIEQQEREYEEPSLEFDTNSDLPGIDIARRLLKYFSHENPTDILPLAYRDNNVSLFKSSAKMLSTVKPAIQIIQSEYRRLRTSENVLTAACMLQAIGAEKEQLARAGFDEFVQDIPVEDITEYNVSTLSDSWFIRSAMLRVALGGVASSVVEYLVSLNFGPMVPSHELLLRFFQMGNTQMTQALVRSGVNPDHISGELANSHVQYSQVQDLRQSYQEGLGSDLCALSFHGQAGMVQELLKYKNVTVNATSGPFGNALCAASYMGHYDVVSLLLLKGADVHLPGRTGTPLEYALRDQGKLEIPEMYRVQEGLDNSMVVLILRRYQSTACSASSTEHYMDEQDFHDSDEIEDWENDSEDGEALRLE</sequence>
<dbReference type="InterPro" id="IPR035994">
    <property type="entry name" value="Nucleoside_phosphorylase_sf"/>
</dbReference>
<evidence type="ECO:0000256" key="1">
    <source>
        <dbReference type="ARBA" id="ARBA00022737"/>
    </source>
</evidence>
<feature type="compositionally biased region" description="Basic and acidic residues" evidence="2">
    <location>
        <begin position="1589"/>
        <end position="1599"/>
    </location>
</feature>
<dbReference type="Pfam" id="PF00023">
    <property type="entry name" value="Ank"/>
    <property type="match status" value="1"/>
</dbReference>
<dbReference type="InterPro" id="IPR002110">
    <property type="entry name" value="Ankyrin_rpt"/>
</dbReference>
<dbReference type="GO" id="GO:0009116">
    <property type="term" value="P:nucleoside metabolic process"/>
    <property type="evidence" value="ECO:0007669"/>
    <property type="project" value="InterPro"/>
</dbReference>
<feature type="region of interest" description="Disordered" evidence="2">
    <location>
        <begin position="1586"/>
        <end position="1618"/>
    </location>
</feature>
<evidence type="ECO:0000259" key="3">
    <source>
        <dbReference type="Pfam" id="PF24883"/>
    </source>
</evidence>
<dbReference type="Gene3D" id="3.40.50.1580">
    <property type="entry name" value="Nucleoside phosphorylase domain"/>
    <property type="match status" value="1"/>
</dbReference>
<dbReference type="GO" id="GO:0003824">
    <property type="term" value="F:catalytic activity"/>
    <property type="evidence" value="ECO:0007669"/>
    <property type="project" value="InterPro"/>
</dbReference>
<name>A0A5N6L1Q2_9ROSI</name>
<dbReference type="PANTHER" id="PTHR46082:SF11">
    <property type="entry name" value="AAA+ ATPASE DOMAIN-CONTAINING PROTEIN-RELATED"/>
    <property type="match status" value="1"/>
</dbReference>
<organism evidence="4 5">
    <name type="scientific">Carpinus fangiana</name>
    <dbReference type="NCBI Taxonomy" id="176857"/>
    <lineage>
        <taxon>Eukaryota</taxon>
        <taxon>Viridiplantae</taxon>
        <taxon>Streptophyta</taxon>
        <taxon>Embryophyta</taxon>
        <taxon>Tracheophyta</taxon>
        <taxon>Spermatophyta</taxon>
        <taxon>Magnoliopsida</taxon>
        <taxon>eudicotyledons</taxon>
        <taxon>Gunneridae</taxon>
        <taxon>Pentapetalae</taxon>
        <taxon>rosids</taxon>
        <taxon>fabids</taxon>
        <taxon>Fagales</taxon>
        <taxon>Betulaceae</taxon>
        <taxon>Carpinus</taxon>
    </lineage>
</organism>
<dbReference type="Pfam" id="PF24883">
    <property type="entry name" value="NPHP3_N"/>
    <property type="match status" value="1"/>
</dbReference>
<dbReference type="SUPFAM" id="SSF53167">
    <property type="entry name" value="Purine and uridine phosphorylases"/>
    <property type="match status" value="1"/>
</dbReference>
<dbReference type="Gene3D" id="3.40.50.300">
    <property type="entry name" value="P-loop containing nucleotide triphosphate hydrolases"/>
    <property type="match status" value="1"/>
</dbReference>
<reference evidence="4 5" key="1">
    <citation type="submission" date="2019-06" db="EMBL/GenBank/DDBJ databases">
        <title>A chromosomal-level reference genome of Carpinus fangiana (Coryloideae, Betulaceae).</title>
        <authorList>
            <person name="Yang X."/>
            <person name="Wang Z."/>
            <person name="Zhang L."/>
            <person name="Hao G."/>
            <person name="Liu J."/>
            <person name="Yang Y."/>
        </authorList>
    </citation>
    <scope>NUCLEOTIDE SEQUENCE [LARGE SCALE GENOMIC DNA]</scope>
    <source>
        <strain evidence="4">Cfa_2016G</strain>
        <tissue evidence="4">Leaf</tissue>
    </source>
</reference>
<dbReference type="InterPro" id="IPR027417">
    <property type="entry name" value="P-loop_NTPase"/>
</dbReference>
<comment type="caution">
    <text evidence="4">The sequence shown here is derived from an EMBL/GenBank/DDBJ whole genome shotgun (WGS) entry which is preliminary data.</text>
</comment>
<accession>A0A5N6L1Q2</accession>
<dbReference type="PANTHER" id="PTHR46082">
    <property type="entry name" value="ATP/GTP-BINDING PROTEIN-RELATED"/>
    <property type="match status" value="1"/>
</dbReference>
<feature type="compositionally biased region" description="Acidic residues" evidence="2">
    <location>
        <begin position="1600"/>
        <end position="1612"/>
    </location>
</feature>
<dbReference type="InterPro" id="IPR053137">
    <property type="entry name" value="NLR-like"/>
</dbReference>
<dbReference type="InterPro" id="IPR036770">
    <property type="entry name" value="Ankyrin_rpt-contain_sf"/>
</dbReference>
<evidence type="ECO:0000256" key="2">
    <source>
        <dbReference type="SAM" id="MobiDB-lite"/>
    </source>
</evidence>
<dbReference type="EMBL" id="VIBQ01000056">
    <property type="protein sequence ID" value="KAB8527814.1"/>
    <property type="molecule type" value="Genomic_DNA"/>
</dbReference>
<evidence type="ECO:0000313" key="5">
    <source>
        <dbReference type="Proteomes" id="UP000327013"/>
    </source>
</evidence>
<evidence type="ECO:0000313" key="4">
    <source>
        <dbReference type="EMBL" id="KAB8527814.1"/>
    </source>
</evidence>
<dbReference type="SUPFAM" id="SSF48403">
    <property type="entry name" value="Ankyrin repeat"/>
    <property type="match status" value="1"/>
</dbReference>
<proteinExistence type="predicted"/>
<feature type="domain" description="Nephrocystin 3-like N-terminal" evidence="3">
    <location>
        <begin position="345"/>
        <end position="517"/>
    </location>
</feature>
<dbReference type="Gene3D" id="1.25.40.20">
    <property type="entry name" value="Ankyrin repeat-containing domain"/>
    <property type="match status" value="1"/>
</dbReference>
<gene>
    <name evidence="4" type="ORF">FH972_025465</name>
</gene>
<dbReference type="Proteomes" id="UP000327013">
    <property type="component" value="Unassembled WGS sequence"/>
</dbReference>
<keyword evidence="5" id="KW-1185">Reference proteome</keyword>
<dbReference type="OrthoDB" id="20872at2759"/>
<keyword evidence="1" id="KW-0677">Repeat</keyword>
<protein>
    <recommendedName>
        <fullName evidence="3">Nephrocystin 3-like N-terminal domain-containing protein</fullName>
    </recommendedName>
</protein>